<evidence type="ECO:0000313" key="2">
    <source>
        <dbReference type="EMBL" id="KPV71887.1"/>
    </source>
</evidence>
<keyword evidence="3" id="KW-1185">Reference proteome</keyword>
<reference evidence="2 3" key="1">
    <citation type="journal article" date="2015" name="Front. Microbiol.">
        <title>Genome sequence of the plant growth promoting endophytic yeast Rhodotorula graminis WP1.</title>
        <authorList>
            <person name="Firrincieli A."/>
            <person name="Otillar R."/>
            <person name="Salamov A."/>
            <person name="Schmutz J."/>
            <person name="Khan Z."/>
            <person name="Redman R.S."/>
            <person name="Fleck N.D."/>
            <person name="Lindquist E."/>
            <person name="Grigoriev I.V."/>
            <person name="Doty S.L."/>
        </authorList>
    </citation>
    <scope>NUCLEOTIDE SEQUENCE [LARGE SCALE GENOMIC DNA]</scope>
    <source>
        <strain evidence="2 3">WP1</strain>
    </source>
</reference>
<dbReference type="OMA" id="LNARETC"/>
<dbReference type="OrthoDB" id="2570975at2759"/>
<name>A0A0P9EXL8_RHOGW</name>
<dbReference type="AlphaFoldDB" id="A0A0P9EXL8"/>
<feature type="region of interest" description="Disordered" evidence="1">
    <location>
        <begin position="251"/>
        <end position="297"/>
    </location>
</feature>
<gene>
    <name evidence="2" type="ORF">RHOBADRAFT_47337</name>
</gene>
<dbReference type="EMBL" id="KQ474090">
    <property type="protein sequence ID" value="KPV71887.1"/>
    <property type="molecule type" value="Genomic_DNA"/>
</dbReference>
<protein>
    <recommendedName>
        <fullName evidence="4">Clp1-like protein</fullName>
    </recommendedName>
</protein>
<accession>A0A0P9EXL8</accession>
<organism evidence="2 3">
    <name type="scientific">Rhodotorula graminis (strain WP1)</name>
    <dbReference type="NCBI Taxonomy" id="578459"/>
    <lineage>
        <taxon>Eukaryota</taxon>
        <taxon>Fungi</taxon>
        <taxon>Dikarya</taxon>
        <taxon>Basidiomycota</taxon>
        <taxon>Pucciniomycotina</taxon>
        <taxon>Microbotryomycetes</taxon>
        <taxon>Sporidiobolales</taxon>
        <taxon>Sporidiobolaceae</taxon>
        <taxon>Rhodotorula</taxon>
    </lineage>
</organism>
<feature type="region of interest" description="Disordered" evidence="1">
    <location>
        <begin position="13"/>
        <end position="34"/>
    </location>
</feature>
<proteinExistence type="predicted"/>
<feature type="region of interest" description="Disordered" evidence="1">
    <location>
        <begin position="353"/>
        <end position="373"/>
    </location>
</feature>
<dbReference type="RefSeq" id="XP_018267936.1">
    <property type="nucleotide sequence ID" value="XM_018414968.1"/>
</dbReference>
<dbReference type="Proteomes" id="UP000053890">
    <property type="component" value="Unassembled WGS sequence"/>
</dbReference>
<sequence length="373" mass="39516">MSHHHFAAATALATSCGSTTSSRPSTSASSFFSKDSASTAESDYDLSPRPLPVHATLPPLDPRAKAGTIRLPLQLPAPPTDLSEVDVSSLVVDDELHGAPVGFAVGRLRQLGAQLLTATTATCLHIPPGPTLAPYLQVSLPPQSPPIPPVFLPSHVFAIHSTDSPRTLLLPVHGLLWAASSPSLNILSSRPEKQPAHPSLPAQPRPRHGGETHLPVIELTLPSSAAFPLLQGWIYLRSPSLLLSSLLPHPPTPSPVAAPSPTSHPSSLSHLLNPSSPEKRPPPRHTAPSPQHSPSDFTRTLSALSSVVLLRYVHLVHGLWQDTVALQVSDEDLWRAMGVAWRILVAALALKEQERARRGTSPASGEEGEAATA</sequence>
<dbReference type="GeneID" id="28975416"/>
<evidence type="ECO:0008006" key="4">
    <source>
        <dbReference type="Google" id="ProtNLM"/>
    </source>
</evidence>
<evidence type="ECO:0000256" key="1">
    <source>
        <dbReference type="SAM" id="MobiDB-lite"/>
    </source>
</evidence>
<feature type="compositionally biased region" description="Low complexity" evidence="1">
    <location>
        <begin position="259"/>
        <end position="276"/>
    </location>
</feature>
<evidence type="ECO:0000313" key="3">
    <source>
        <dbReference type="Proteomes" id="UP000053890"/>
    </source>
</evidence>
<feature type="region of interest" description="Disordered" evidence="1">
    <location>
        <begin position="187"/>
        <end position="212"/>
    </location>
</feature>
<feature type="compositionally biased region" description="Polar residues" evidence="1">
    <location>
        <begin position="288"/>
        <end position="297"/>
    </location>
</feature>